<feature type="transmembrane region" description="Helical" evidence="1">
    <location>
        <begin position="39"/>
        <end position="67"/>
    </location>
</feature>
<evidence type="ECO:0000256" key="1">
    <source>
        <dbReference type="SAM" id="Phobius"/>
    </source>
</evidence>
<feature type="transmembrane region" description="Helical" evidence="1">
    <location>
        <begin position="139"/>
        <end position="159"/>
    </location>
</feature>
<dbReference type="EMBL" id="FOZG01000001">
    <property type="protein sequence ID" value="SFR77353.1"/>
    <property type="molecule type" value="Genomic_DNA"/>
</dbReference>
<evidence type="ECO:0000313" key="2">
    <source>
        <dbReference type="EMBL" id="SFR77353.1"/>
    </source>
</evidence>
<keyword evidence="1" id="KW-0472">Membrane</keyword>
<dbReference type="Proteomes" id="UP000198824">
    <property type="component" value="Unassembled WGS sequence"/>
</dbReference>
<dbReference type="STRING" id="1166337.SAMN05192580_0173"/>
<name>A0A1I6JE98_9SPHN</name>
<evidence type="ECO:0008006" key="4">
    <source>
        <dbReference type="Google" id="ProtNLM"/>
    </source>
</evidence>
<proteinExistence type="predicted"/>
<keyword evidence="1" id="KW-1133">Transmembrane helix</keyword>
<protein>
    <recommendedName>
        <fullName evidence="4">DUF962 domain-containing protein</fullName>
    </recommendedName>
</protein>
<sequence length="206" mass="23415">MSEDAMDAQKKKFREHLAEQRWDDHRFYHHSLVNQSLHMLSACTFVVAYALAFHDIALASLLGWLVAMTSRQCGHFFFEPKGYDAENGVTHEYKEEVKVGYNLARKWVFMGLWAASPLLLVLSPSLFGLVEPHHNVADFARHVGHLWLGLGVAGLLFRVGQLAHQQDMMTGIVWATKIVTDPFNDIKLYHRAPLRLLKGERIAHAG</sequence>
<dbReference type="AlphaFoldDB" id="A0A1I6JE98"/>
<keyword evidence="3" id="KW-1185">Reference proteome</keyword>
<reference evidence="2 3" key="1">
    <citation type="submission" date="2016-10" db="EMBL/GenBank/DDBJ databases">
        <authorList>
            <person name="de Groot N.N."/>
        </authorList>
    </citation>
    <scope>NUCLEOTIDE SEQUENCE [LARGE SCALE GENOMIC DNA]</scope>
    <source>
        <strain evidence="2 3">S5-249</strain>
    </source>
</reference>
<feature type="transmembrane region" description="Helical" evidence="1">
    <location>
        <begin position="107"/>
        <end position="127"/>
    </location>
</feature>
<accession>A0A1I6JE98</accession>
<gene>
    <name evidence="2" type="ORF">SAMN05192580_0173</name>
</gene>
<dbReference type="RefSeq" id="WP_242653235.1">
    <property type="nucleotide sequence ID" value="NZ_FOZG01000001.1"/>
</dbReference>
<evidence type="ECO:0000313" key="3">
    <source>
        <dbReference type="Proteomes" id="UP000198824"/>
    </source>
</evidence>
<organism evidence="2 3">
    <name type="scientific">Sphingomonas jatrophae</name>
    <dbReference type="NCBI Taxonomy" id="1166337"/>
    <lineage>
        <taxon>Bacteria</taxon>
        <taxon>Pseudomonadati</taxon>
        <taxon>Pseudomonadota</taxon>
        <taxon>Alphaproteobacteria</taxon>
        <taxon>Sphingomonadales</taxon>
        <taxon>Sphingomonadaceae</taxon>
        <taxon>Sphingomonas</taxon>
    </lineage>
</organism>
<keyword evidence="1" id="KW-0812">Transmembrane</keyword>